<evidence type="ECO:0000313" key="3">
    <source>
        <dbReference type="EMBL" id="WLP85903.1"/>
    </source>
</evidence>
<evidence type="ECO:0000313" key="4">
    <source>
        <dbReference type="Proteomes" id="UP001237011"/>
    </source>
</evidence>
<dbReference type="SUPFAM" id="SSF52540">
    <property type="entry name" value="P-loop containing nucleoside triphosphate hydrolases"/>
    <property type="match status" value="2"/>
</dbReference>
<dbReference type="InterPro" id="IPR027417">
    <property type="entry name" value="P-loop_NTPase"/>
</dbReference>
<keyword evidence="1" id="KW-0175">Coiled coil</keyword>
<dbReference type="RefSeq" id="WP_305938326.1">
    <property type="nucleotide sequence ID" value="NZ_CP132191.1"/>
</dbReference>
<accession>A0ABY9HC06</accession>
<dbReference type="Proteomes" id="UP001237011">
    <property type="component" value="Chromosome"/>
</dbReference>
<protein>
    <submittedName>
        <fullName evidence="3">DEAD/DEAH box helicase family protein</fullName>
    </submittedName>
</protein>
<keyword evidence="3" id="KW-0378">Hydrolase</keyword>
<reference evidence="3" key="1">
    <citation type="submission" date="2023-08" db="EMBL/GenBank/DDBJ databases">
        <title>Complete genome sequence of Mycoplasma seminis 2200.</title>
        <authorList>
            <person name="Spergser J."/>
        </authorList>
    </citation>
    <scope>NUCLEOTIDE SEQUENCE [LARGE SCALE GENOMIC DNA]</scope>
    <source>
        <strain evidence="3">2200</strain>
    </source>
</reference>
<dbReference type="GO" id="GO:0004386">
    <property type="term" value="F:helicase activity"/>
    <property type="evidence" value="ECO:0007669"/>
    <property type="project" value="UniProtKB-KW"/>
</dbReference>
<proteinExistence type="predicted"/>
<sequence>MIEKAIKFKVFQERAIKETYQFIISEENNTKHRLIISSPTGSGKTLMMLESISRVISSSPNENFVFLWLTPGQGDLATQSKRKVDKFFNHIKSEVIRSDDNRAINFEPNNLYFLNWEKITKKGNKLIAEREILNLHDSLLFAREKGYKFIVFIDEEHFNNTKKADEFLSQHVKPYKEIRVSATATRVKDSEFIEIRDSEVIDSGLITKLIYINIDLAQQQAIDSFESEADILIKKAENKRKEILQEYNKLDKEDQINPLVLIQLTNNSEALLESVIDSLEKMDKTTQNGKVAIWLSEQKINQDKESLSLPNSPVEFLIFKQAIATGWDCPRAKVLVKLRNNMSEEFEVQTIGRIRRMPSHHHFDNDLIDNCFLYTFDDKFKAQVQQVAHGVDVKLLRLRRDFENITLIKQERNQNKSSIYDWEITLEELSNFLINKYDLSSTDLQSNKDILSQVGYNMDLENIHNDYFAGIASEIKDLNLLARMDAKYKLKSASAGSEESNAFRDLSNALGLDWVDVKALITALFTSKDIKNKQHQILDIPISSRRTFLINNIRTLLKDVNEFKTQVSIQDSSLLGVSNQQDDDIKTVSWSIPFEDIVIYDSTVTNPTLLTKNVYEGYDSSMSEWFWNNVHSRTESLFEQFAQKSKFFTWFYKNGDLGKKYFSLIVKQHNLPLKAFYPDYICMDKNNNIWIIEAKGGRGSKGESKQIDGYAKVKFDTLKAYVDKYNASADKKYNLKFAFVRDDATTGEELFISNTQWEENINASCWINIKQFIKQEEK</sequence>
<keyword evidence="3" id="KW-0347">Helicase</keyword>
<keyword evidence="4" id="KW-1185">Reference proteome</keyword>
<feature type="coiled-coil region" evidence="1">
    <location>
        <begin position="222"/>
        <end position="253"/>
    </location>
</feature>
<evidence type="ECO:0000259" key="2">
    <source>
        <dbReference type="Pfam" id="PF04851"/>
    </source>
</evidence>
<organism evidence="3 4">
    <name type="scientific">Mycoplasma seminis</name>
    <dbReference type="NCBI Taxonomy" id="512749"/>
    <lineage>
        <taxon>Bacteria</taxon>
        <taxon>Bacillati</taxon>
        <taxon>Mycoplasmatota</taxon>
        <taxon>Mollicutes</taxon>
        <taxon>Mycoplasmataceae</taxon>
        <taxon>Mycoplasma</taxon>
    </lineage>
</organism>
<dbReference type="Pfam" id="PF04851">
    <property type="entry name" value="ResIII"/>
    <property type="match status" value="1"/>
</dbReference>
<feature type="domain" description="Helicase/UvrB N-terminal" evidence="2">
    <location>
        <begin position="8"/>
        <end position="185"/>
    </location>
</feature>
<dbReference type="Gene3D" id="3.40.50.300">
    <property type="entry name" value="P-loop containing nucleotide triphosphate hydrolases"/>
    <property type="match status" value="2"/>
</dbReference>
<dbReference type="EMBL" id="CP132191">
    <property type="protein sequence ID" value="WLP85903.1"/>
    <property type="molecule type" value="Genomic_DNA"/>
</dbReference>
<dbReference type="InterPro" id="IPR006935">
    <property type="entry name" value="Helicase/UvrB_N"/>
</dbReference>
<gene>
    <name evidence="3" type="ORF">Q8852_02035</name>
</gene>
<evidence type="ECO:0000256" key="1">
    <source>
        <dbReference type="SAM" id="Coils"/>
    </source>
</evidence>
<name>A0ABY9HC06_9MOLU</name>
<keyword evidence="3" id="KW-0067">ATP-binding</keyword>
<keyword evidence="3" id="KW-0547">Nucleotide-binding</keyword>